<dbReference type="SUPFAM" id="SSF110997">
    <property type="entry name" value="Sporulation related repeat"/>
    <property type="match status" value="1"/>
</dbReference>
<dbReference type="RefSeq" id="WP_349241845.1">
    <property type="nucleotide sequence ID" value="NZ_JAVTTO010000003.1"/>
</dbReference>
<name>A0ABU3LFT9_9FLAO</name>
<evidence type="ECO:0000259" key="1">
    <source>
        <dbReference type="PROSITE" id="PS51724"/>
    </source>
</evidence>
<keyword evidence="3" id="KW-1185">Reference proteome</keyword>
<feature type="domain" description="SPOR" evidence="1">
    <location>
        <begin position="220"/>
        <end position="297"/>
    </location>
</feature>
<dbReference type="Gene3D" id="3.30.70.1070">
    <property type="entry name" value="Sporulation related repeat"/>
    <property type="match status" value="1"/>
</dbReference>
<organism evidence="2 3">
    <name type="scientific">Asprobacillus argus</name>
    <dbReference type="NCBI Taxonomy" id="3076534"/>
    <lineage>
        <taxon>Bacteria</taxon>
        <taxon>Pseudomonadati</taxon>
        <taxon>Bacteroidota</taxon>
        <taxon>Flavobacteriia</taxon>
        <taxon>Flavobacteriales</taxon>
        <taxon>Flavobacteriaceae</taxon>
        <taxon>Asprobacillus</taxon>
    </lineage>
</organism>
<reference evidence="2 3" key="1">
    <citation type="submission" date="2023-09" db="EMBL/GenBank/DDBJ databases">
        <title>Novel taxa isolated from Blanes Bay.</title>
        <authorList>
            <person name="Rey-Velasco X."/>
            <person name="Lucena T."/>
        </authorList>
    </citation>
    <scope>NUCLEOTIDE SEQUENCE [LARGE SCALE GENOMIC DNA]</scope>
    <source>
        <strain evidence="2 3">S356</strain>
    </source>
</reference>
<accession>A0ABU3LFT9</accession>
<dbReference type="InterPro" id="IPR036680">
    <property type="entry name" value="SPOR-like_sf"/>
</dbReference>
<evidence type="ECO:0000313" key="2">
    <source>
        <dbReference type="EMBL" id="MDT7832585.1"/>
    </source>
</evidence>
<dbReference type="EMBL" id="JAVTTO010000003">
    <property type="protein sequence ID" value="MDT7832585.1"/>
    <property type="molecule type" value="Genomic_DNA"/>
</dbReference>
<dbReference type="Proteomes" id="UP001257277">
    <property type="component" value="Unassembled WGS sequence"/>
</dbReference>
<comment type="caution">
    <text evidence="2">The sequence shown here is derived from an EMBL/GenBank/DDBJ whole genome shotgun (WGS) entry which is preliminary data.</text>
</comment>
<dbReference type="Pfam" id="PF18175">
    <property type="entry name" value="HU-CCDC81_bac_2"/>
    <property type="match status" value="1"/>
</dbReference>
<proteinExistence type="predicted"/>
<protein>
    <submittedName>
        <fullName evidence="2">SPOR domain-containing protein</fullName>
    </submittedName>
</protein>
<dbReference type="InterPro" id="IPR041268">
    <property type="entry name" value="HU-CCDC81_bac_2"/>
</dbReference>
<evidence type="ECO:0000313" key="3">
    <source>
        <dbReference type="Proteomes" id="UP001257277"/>
    </source>
</evidence>
<dbReference type="Pfam" id="PF05036">
    <property type="entry name" value="SPOR"/>
    <property type="match status" value="1"/>
</dbReference>
<dbReference type="InterPro" id="IPR040495">
    <property type="entry name" value="HU-CCDC81_bac_1"/>
</dbReference>
<sequence>MTVANYIHDLLYRHDCVIVPNFGGFITNTIGAKIHEATHTFYPPTKQVSFNTHLKHNDGLLVNYIAKVENVSFDIASKKVATTVLNWRKDIQSSGVVLDSIGQLILDDNGQYLFEPSQDVNYLSNAFGLAPYTNVPVERYQQKVVPMVAASSKSKISALVKYAATAAIVLTLGTVGWNGYQNNLEQKEIAKEQKELENKIQNATFVISNPLPTINLNVTKEVAKPYHVIAGSFQFIENAEKKVNQLKAKGFNAAILGKNKWGLTQVAFESFTDRSEAFKNLAAIRKSDSKDAWILIKRFQ</sequence>
<gene>
    <name evidence="2" type="ORF">RQM59_09350</name>
</gene>
<dbReference type="Pfam" id="PF18174">
    <property type="entry name" value="HU-CCDC81_bac_1"/>
    <property type="match status" value="1"/>
</dbReference>
<dbReference type="InterPro" id="IPR007730">
    <property type="entry name" value="SPOR-like_dom"/>
</dbReference>
<dbReference type="PROSITE" id="PS51724">
    <property type="entry name" value="SPOR"/>
    <property type="match status" value="1"/>
</dbReference>